<dbReference type="InterPro" id="IPR018957">
    <property type="entry name" value="Znf_C3HC4_RING-type"/>
</dbReference>
<dbReference type="KEGG" id="char:105904129"/>
<organism evidence="18 19">
    <name type="scientific">Clupea harengus</name>
    <name type="common">Atlantic herring</name>
    <dbReference type="NCBI Taxonomy" id="7950"/>
    <lineage>
        <taxon>Eukaryota</taxon>
        <taxon>Metazoa</taxon>
        <taxon>Chordata</taxon>
        <taxon>Craniata</taxon>
        <taxon>Vertebrata</taxon>
        <taxon>Euteleostomi</taxon>
        <taxon>Actinopterygii</taxon>
        <taxon>Neopterygii</taxon>
        <taxon>Teleostei</taxon>
        <taxon>Clupei</taxon>
        <taxon>Clupeiformes</taxon>
        <taxon>Clupeoidei</taxon>
        <taxon>Clupeidae</taxon>
        <taxon>Clupea</taxon>
    </lineage>
</organism>
<keyword evidence="12 14" id="KW-0539">Nucleus</keyword>
<evidence type="ECO:0000256" key="13">
    <source>
        <dbReference type="PROSITE-ProRule" id="PRU00175"/>
    </source>
</evidence>
<dbReference type="InterPro" id="IPR013956">
    <property type="entry name" value="E3_ubiquit_lig_Bre1"/>
</dbReference>
<evidence type="ECO:0000256" key="9">
    <source>
        <dbReference type="ARBA" id="ARBA00022833"/>
    </source>
</evidence>
<comment type="catalytic activity">
    <reaction evidence="1 14">
        <text>S-ubiquitinyl-[E2 ubiquitin-conjugating enzyme]-L-cysteine + [acceptor protein]-L-lysine = [E2 ubiquitin-conjugating enzyme]-L-cysteine + N(6)-ubiquitinyl-[acceptor protein]-L-lysine.</text>
        <dbReference type="EC" id="2.3.2.27"/>
    </reaction>
</comment>
<dbReference type="Gene3D" id="3.30.40.10">
    <property type="entry name" value="Zinc/RING finger domain, C3HC4 (zinc finger)"/>
    <property type="match status" value="1"/>
</dbReference>
<evidence type="ECO:0000256" key="16">
    <source>
        <dbReference type="SAM" id="MobiDB-lite"/>
    </source>
</evidence>
<dbReference type="InterPro" id="IPR017907">
    <property type="entry name" value="Znf_RING_CS"/>
</dbReference>
<dbReference type="InterPro" id="IPR013083">
    <property type="entry name" value="Znf_RING/FYVE/PHD"/>
</dbReference>
<feature type="compositionally biased region" description="Basic and acidic residues" evidence="16">
    <location>
        <begin position="588"/>
        <end position="640"/>
    </location>
</feature>
<dbReference type="PANTHER" id="PTHR23163:SF2">
    <property type="entry name" value="E3 UBIQUITIN-PROTEIN LIGASE BRE1A"/>
    <property type="match status" value="1"/>
</dbReference>
<feature type="compositionally biased region" description="Basic and acidic residues" evidence="16">
    <location>
        <begin position="20"/>
        <end position="29"/>
    </location>
</feature>
<dbReference type="CDD" id="cd16814">
    <property type="entry name" value="RING-HC_RNF20"/>
    <property type="match status" value="1"/>
</dbReference>
<feature type="compositionally biased region" description="Basic and acidic residues" evidence="16">
    <location>
        <begin position="155"/>
        <end position="164"/>
    </location>
</feature>
<evidence type="ECO:0000313" key="19">
    <source>
        <dbReference type="RefSeq" id="XP_012687434.1"/>
    </source>
</evidence>
<protein>
    <recommendedName>
        <fullName evidence="14">E3 ubiquitin protein ligase</fullName>
        <ecNumber evidence="14">2.3.2.27</ecNumber>
    </recommendedName>
</protein>
<keyword evidence="8 14" id="KW-0833">Ubl conjugation pathway</keyword>
<evidence type="ECO:0000256" key="8">
    <source>
        <dbReference type="ARBA" id="ARBA00022786"/>
    </source>
</evidence>
<dbReference type="GO" id="GO:0016567">
    <property type="term" value="P:protein ubiquitination"/>
    <property type="evidence" value="ECO:0007669"/>
    <property type="project" value="UniProtKB-UniRule"/>
</dbReference>
<dbReference type="GO" id="GO:0061630">
    <property type="term" value="F:ubiquitin protein ligase activity"/>
    <property type="evidence" value="ECO:0007669"/>
    <property type="project" value="UniProtKB-EC"/>
</dbReference>
<dbReference type="PANTHER" id="PTHR23163">
    <property type="entry name" value="RING FINGER PROTEIN-RELATED"/>
    <property type="match status" value="1"/>
</dbReference>
<evidence type="ECO:0000256" key="3">
    <source>
        <dbReference type="ARBA" id="ARBA00004906"/>
    </source>
</evidence>
<dbReference type="OrthoDB" id="10266039at2759"/>
<feature type="compositionally biased region" description="Low complexity" evidence="16">
    <location>
        <begin position="31"/>
        <end position="45"/>
    </location>
</feature>
<accession>A0A6P3W1V5</accession>
<evidence type="ECO:0000256" key="10">
    <source>
        <dbReference type="ARBA" id="ARBA00022853"/>
    </source>
</evidence>
<feature type="compositionally biased region" description="Basic and acidic residues" evidence="16">
    <location>
        <begin position="133"/>
        <end position="147"/>
    </location>
</feature>
<evidence type="ECO:0000313" key="18">
    <source>
        <dbReference type="Proteomes" id="UP000515152"/>
    </source>
</evidence>
<dbReference type="SUPFAM" id="SSF57850">
    <property type="entry name" value="RING/U-box"/>
    <property type="match status" value="1"/>
</dbReference>
<dbReference type="UniPathway" id="UPA00143"/>
<dbReference type="GO" id="GO:0006325">
    <property type="term" value="P:chromatin organization"/>
    <property type="evidence" value="ECO:0007669"/>
    <property type="project" value="UniProtKB-KW"/>
</dbReference>
<dbReference type="Proteomes" id="UP000515152">
    <property type="component" value="Chromosome 20"/>
</dbReference>
<keyword evidence="9 14" id="KW-0862">Zinc</keyword>
<dbReference type="EC" id="2.3.2.27" evidence="14"/>
<feature type="compositionally biased region" description="Polar residues" evidence="16">
    <location>
        <begin position="567"/>
        <end position="577"/>
    </location>
</feature>
<feature type="region of interest" description="Disordered" evidence="16">
    <location>
        <begin position="537"/>
        <end position="640"/>
    </location>
</feature>
<feature type="region of interest" description="Disordered" evidence="16">
    <location>
        <begin position="1"/>
        <end position="45"/>
    </location>
</feature>
<dbReference type="GO" id="GO:0008270">
    <property type="term" value="F:zinc ion binding"/>
    <property type="evidence" value="ECO:0007669"/>
    <property type="project" value="UniProtKB-KW"/>
</dbReference>
<evidence type="ECO:0000256" key="12">
    <source>
        <dbReference type="ARBA" id="ARBA00023242"/>
    </source>
</evidence>
<comment type="subcellular location">
    <subcellularLocation>
        <location evidence="2 14">Nucleus</location>
    </subcellularLocation>
</comment>
<reference evidence="19" key="1">
    <citation type="submission" date="2025-08" db="UniProtKB">
        <authorList>
            <consortium name="RefSeq"/>
        </authorList>
    </citation>
    <scope>IDENTIFICATION</scope>
</reference>
<gene>
    <name evidence="19" type="primary">rnf20</name>
</gene>
<dbReference type="AlphaFoldDB" id="A0A6P3W1V5"/>
<comment type="pathway">
    <text evidence="3 14">Protein modification; protein ubiquitination.</text>
</comment>
<dbReference type="Pfam" id="PF26052">
    <property type="entry name" value="BRE1B"/>
    <property type="match status" value="1"/>
</dbReference>
<dbReference type="InterPro" id="IPR001841">
    <property type="entry name" value="Znf_RING"/>
</dbReference>
<dbReference type="FunFam" id="3.30.40.10:FF:000040">
    <property type="entry name" value="E3 ubiquitin protein ligase"/>
    <property type="match status" value="1"/>
</dbReference>
<dbReference type="CTD" id="56254"/>
<dbReference type="InterPro" id="IPR058642">
    <property type="entry name" value="BRE1A/B-like_dom"/>
</dbReference>
<feature type="coiled-coil region" evidence="15">
    <location>
        <begin position="236"/>
        <end position="298"/>
    </location>
</feature>
<comment type="similarity">
    <text evidence="4 14">Belongs to the BRE1 family.</text>
</comment>
<evidence type="ECO:0000256" key="6">
    <source>
        <dbReference type="ARBA" id="ARBA00022723"/>
    </source>
</evidence>
<dbReference type="PROSITE" id="PS00518">
    <property type="entry name" value="ZF_RING_1"/>
    <property type="match status" value="1"/>
</dbReference>
<keyword evidence="11 14" id="KW-0175">Coiled coil</keyword>
<dbReference type="Pfam" id="PF00097">
    <property type="entry name" value="zf-C3HC4"/>
    <property type="match status" value="1"/>
</dbReference>
<evidence type="ECO:0000256" key="14">
    <source>
        <dbReference type="RuleBase" id="RU365038"/>
    </source>
</evidence>
<dbReference type="SMART" id="SM00184">
    <property type="entry name" value="RING"/>
    <property type="match status" value="1"/>
</dbReference>
<feature type="coiled-coil region" evidence="15">
    <location>
        <begin position="654"/>
        <end position="900"/>
    </location>
</feature>
<dbReference type="RefSeq" id="XP_012687434.1">
    <property type="nucleotide sequence ID" value="XM_012831980.3"/>
</dbReference>
<dbReference type="GO" id="GO:0033503">
    <property type="term" value="C:HULC complex"/>
    <property type="evidence" value="ECO:0007669"/>
    <property type="project" value="TreeGrafter"/>
</dbReference>
<name>A0A6P3W1V5_CLUHA</name>
<dbReference type="PROSITE" id="PS50089">
    <property type="entry name" value="ZF_RING_2"/>
    <property type="match status" value="1"/>
</dbReference>
<keyword evidence="18" id="KW-1185">Reference proteome</keyword>
<evidence type="ECO:0000256" key="4">
    <source>
        <dbReference type="ARBA" id="ARBA00005555"/>
    </source>
</evidence>
<feature type="region of interest" description="Disordered" evidence="16">
    <location>
        <begin position="124"/>
        <end position="170"/>
    </location>
</feature>
<evidence type="ECO:0000256" key="11">
    <source>
        <dbReference type="ARBA" id="ARBA00023054"/>
    </source>
</evidence>
<evidence type="ECO:0000256" key="15">
    <source>
        <dbReference type="SAM" id="Coils"/>
    </source>
</evidence>
<feature type="domain" description="RING-type" evidence="17">
    <location>
        <begin position="958"/>
        <end position="997"/>
    </location>
</feature>
<dbReference type="GeneID" id="105904129"/>
<keyword evidence="6 14" id="KW-0479">Metal-binding</keyword>
<evidence type="ECO:0000256" key="5">
    <source>
        <dbReference type="ARBA" id="ARBA00022679"/>
    </source>
</evidence>
<evidence type="ECO:0000256" key="7">
    <source>
        <dbReference type="ARBA" id="ARBA00022771"/>
    </source>
</evidence>
<proteinExistence type="inferred from homology"/>
<sequence length="1011" mass="115649">MSGQKRPCDPSGSVSSGAPPEKRREREVGEETAGVSTTAGGSTAVETVIKLGGVSNPEEQDIKALQVKNRKLGEALDQRQVIEDELRDRVERLETRQATDDASLLILNRYWNQFDENVRHIGRRYDQSGGEPVDGHISEGRSLKPDTPEPDGDSNPERAKDRGQQGETSNSFLATLASSSSEEMEAELQERVESSCKQANRVADIYTSLKDTVDQLKKTVDSGIDSSLWDVATQLNSLLTSENERLRQLTDSLKQKHSQMTSESRVLGRAATRADNRISELQVLVEELQWDMEKIRRRENRLNTHLGEVLERVNSKGYKVCGEASSVCGTITINKRKFEEMNSELEENKELAENRLIELQKLQQDLQNVHQDNQSMRMELVCRAEGVVRDSAEYRCLQSQFSVLYNESLILKTQLDENRARLNTTRTARLRQLDHMENDEVSLQRKVRTEVIQLEDTLAQVRKEYEMLRIEFEQTLAANEQAGPINREMRHLISTLQNHNQQMKAEVLKYKLRLRESQQELNVVRAAKGNAILQSQSSTELDVKEETASPLTPATGDVTVKVESDNDSATPTSTGASVKTEPGTEAELVVKEEDKDKDRDKEREKEKEKEREREKDRATRGSATVKEERDRAGTSSSHLEENVAERCAVVGGPKRKEVEQLKILRAELKKAQESQREMKLLLDMYRSAPKEQRDKVQLMAAEKKAKSEGEELRQRLRELEERERREGKKMADEEALRKIRSVEEQIDILNKKLSLAKQEEDALLSEMDVTGQAFEDMQEQNIRLMQQLREKDDANFKLMSERIKSNQIHKLLKEEKEELADQLLTLKTQVVDAQLQVVRKLEEKERLLQGTIGTAERELSLRTQALDMNKRKAQESALLSEEMKGQLESVQQRLSGVREEVIENSTTREKESFNARRAQEDICKLRRKLEKAKKPADIPSGDEIMNEEINDYKARLTCPCCNSRMKDAVLTKCFHVFCFECVKTRYDTRQRKCPKCNAAFGANDFHRIYIS</sequence>
<keyword evidence="7 13" id="KW-0863">Zinc-finger</keyword>
<feature type="coiled-coil region" evidence="15">
    <location>
        <begin position="334"/>
        <end position="379"/>
    </location>
</feature>
<keyword evidence="5 14" id="KW-0808">Transferase</keyword>
<dbReference type="GO" id="GO:0005634">
    <property type="term" value="C:nucleus"/>
    <property type="evidence" value="ECO:0007669"/>
    <property type="project" value="UniProtKB-SubCell"/>
</dbReference>
<evidence type="ECO:0000256" key="2">
    <source>
        <dbReference type="ARBA" id="ARBA00004123"/>
    </source>
</evidence>
<keyword evidence="10 14" id="KW-0156">Chromatin regulator</keyword>
<feature type="coiled-coil region" evidence="15">
    <location>
        <begin position="444"/>
        <end position="520"/>
    </location>
</feature>
<evidence type="ECO:0000259" key="17">
    <source>
        <dbReference type="PROSITE" id="PS50089"/>
    </source>
</evidence>
<evidence type="ECO:0000256" key="1">
    <source>
        <dbReference type="ARBA" id="ARBA00000900"/>
    </source>
</evidence>